<dbReference type="InterPro" id="IPR001810">
    <property type="entry name" value="F-box_dom"/>
</dbReference>
<dbReference type="EMBL" id="WJXA01000010">
    <property type="protein sequence ID" value="KAF7130869.1"/>
    <property type="molecule type" value="Genomic_DNA"/>
</dbReference>
<dbReference type="InterPro" id="IPR006527">
    <property type="entry name" value="F-box-assoc_dom_typ1"/>
</dbReference>
<organism evidence="2 3">
    <name type="scientific">Rhododendron simsii</name>
    <name type="common">Sims's rhododendron</name>
    <dbReference type="NCBI Taxonomy" id="118357"/>
    <lineage>
        <taxon>Eukaryota</taxon>
        <taxon>Viridiplantae</taxon>
        <taxon>Streptophyta</taxon>
        <taxon>Embryophyta</taxon>
        <taxon>Tracheophyta</taxon>
        <taxon>Spermatophyta</taxon>
        <taxon>Magnoliopsida</taxon>
        <taxon>eudicotyledons</taxon>
        <taxon>Gunneridae</taxon>
        <taxon>Pentapetalae</taxon>
        <taxon>asterids</taxon>
        <taxon>Ericales</taxon>
        <taxon>Ericaceae</taxon>
        <taxon>Ericoideae</taxon>
        <taxon>Rhodoreae</taxon>
        <taxon>Rhododendron</taxon>
    </lineage>
</organism>
<dbReference type="PANTHER" id="PTHR35546">
    <property type="entry name" value="F-BOX PROTEIN INTERACTION DOMAIN PROTEIN-RELATED"/>
    <property type="match status" value="1"/>
</dbReference>
<dbReference type="Proteomes" id="UP000626092">
    <property type="component" value="Unassembled WGS sequence"/>
</dbReference>
<evidence type="ECO:0000313" key="2">
    <source>
        <dbReference type="EMBL" id="KAF7130869.1"/>
    </source>
</evidence>
<dbReference type="AlphaFoldDB" id="A0A834GEW0"/>
<dbReference type="InterPro" id="IPR036047">
    <property type="entry name" value="F-box-like_dom_sf"/>
</dbReference>
<dbReference type="CDD" id="cd22157">
    <property type="entry name" value="F-box_AtFBW1-like"/>
    <property type="match status" value="1"/>
</dbReference>
<dbReference type="Pfam" id="PF07734">
    <property type="entry name" value="FBA_1"/>
    <property type="match status" value="1"/>
</dbReference>
<keyword evidence="3" id="KW-1185">Reference proteome</keyword>
<reference evidence="2" key="1">
    <citation type="submission" date="2019-11" db="EMBL/GenBank/DDBJ databases">
        <authorList>
            <person name="Liu Y."/>
            <person name="Hou J."/>
            <person name="Li T.-Q."/>
            <person name="Guan C.-H."/>
            <person name="Wu X."/>
            <person name="Wu H.-Z."/>
            <person name="Ling F."/>
            <person name="Zhang R."/>
            <person name="Shi X.-G."/>
            <person name="Ren J.-P."/>
            <person name="Chen E.-F."/>
            <person name="Sun J.-M."/>
        </authorList>
    </citation>
    <scope>NUCLEOTIDE SEQUENCE</scope>
    <source>
        <strain evidence="2">Adult_tree_wgs_1</strain>
        <tissue evidence="2">Leaves</tissue>
    </source>
</reference>
<accession>A0A834GEW0</accession>
<sequence length="488" mass="55483">MDSFLAKYMSKKIVLSNNKSKLSLTRSAEIIASNVDLLTEILLRVPAKSLIRFKSVSKQWLSLISDTQFNRNHTQQNPSPPISGLYFYSNRDGLLSLNDRTTGVSFHDHPRTTLPNFSFLDGSGSGSDQTTVRHSSNGLMLCTITYPYDYVVCNLTTQKFVVLPKLVVSEWYLWLRSQYYYLIYDPKKSPYYKVVVASFARDDFDNSHINVYSSESGSWKSGSWKGTVASTPRIRNIGLVHTAIWNGAIFWMSCRPGPESCSEHDHFYIQFDVDAERRTTIGVPSFSYSRNGILNFGECGGHLLLIQIPCYEATEFRVLEMMDGENKFRWTVKYIVDLKHLPLPPSSTSRFTVITVTNVGANENDLAVVFYFRPNKVIQYNIKRKTMKVLCDLADIDIPSCSHFIESLTPVLVLQKSHSLLYDHVYYRFDLDEKKANCFTRGFCISETVGFCMPKGFLVRSLGPPTPSFCSHVEEVNSTVNEANRAIN</sequence>
<evidence type="ECO:0000259" key="1">
    <source>
        <dbReference type="SMART" id="SM00256"/>
    </source>
</evidence>
<dbReference type="InterPro" id="IPR055290">
    <property type="entry name" value="At3g26010-like"/>
</dbReference>
<gene>
    <name evidence="2" type="ORF">RHSIM_Rhsim10G0184300</name>
</gene>
<evidence type="ECO:0000313" key="3">
    <source>
        <dbReference type="Proteomes" id="UP000626092"/>
    </source>
</evidence>
<dbReference type="SMART" id="SM00256">
    <property type="entry name" value="FBOX"/>
    <property type="match status" value="1"/>
</dbReference>
<dbReference type="SUPFAM" id="SSF81383">
    <property type="entry name" value="F-box domain"/>
    <property type="match status" value="1"/>
</dbReference>
<dbReference type="OrthoDB" id="1660406at2759"/>
<dbReference type="Pfam" id="PF00646">
    <property type="entry name" value="F-box"/>
    <property type="match status" value="1"/>
</dbReference>
<name>A0A834GEW0_RHOSS</name>
<comment type="caution">
    <text evidence="2">The sequence shown here is derived from an EMBL/GenBank/DDBJ whole genome shotgun (WGS) entry which is preliminary data.</text>
</comment>
<feature type="domain" description="F-box" evidence="1">
    <location>
        <begin position="35"/>
        <end position="73"/>
    </location>
</feature>
<dbReference type="PANTHER" id="PTHR35546:SF25">
    <property type="entry name" value="F-BOX DOMAIN-CONTAINING PROTEIN"/>
    <property type="match status" value="1"/>
</dbReference>
<protein>
    <recommendedName>
        <fullName evidence="1">F-box domain-containing protein</fullName>
    </recommendedName>
</protein>
<proteinExistence type="predicted"/>